<dbReference type="AlphaFoldDB" id="K2RGN1"/>
<keyword evidence="1" id="KW-0539">Nucleus</keyword>
<dbReference type="GO" id="GO:0000981">
    <property type="term" value="F:DNA-binding transcription factor activity, RNA polymerase II-specific"/>
    <property type="evidence" value="ECO:0007669"/>
    <property type="project" value="InterPro"/>
</dbReference>
<gene>
    <name evidence="3" type="ORF">MPH_13729</name>
</gene>
<evidence type="ECO:0000259" key="2">
    <source>
        <dbReference type="PROSITE" id="PS50048"/>
    </source>
</evidence>
<dbReference type="PROSITE" id="PS00463">
    <property type="entry name" value="ZN2_CY6_FUNGAL_1"/>
    <property type="match status" value="1"/>
</dbReference>
<dbReference type="PROSITE" id="PS50048">
    <property type="entry name" value="ZN2_CY6_FUNGAL_2"/>
    <property type="match status" value="1"/>
</dbReference>
<dbReference type="PANTHER" id="PTHR38791:SF13">
    <property type="entry name" value="ZN(2)-C6 FUNGAL-TYPE DOMAIN-CONTAINING PROTEIN"/>
    <property type="match status" value="1"/>
</dbReference>
<evidence type="ECO:0000313" key="4">
    <source>
        <dbReference type="Proteomes" id="UP000007129"/>
    </source>
</evidence>
<dbReference type="GO" id="GO:0008270">
    <property type="term" value="F:zinc ion binding"/>
    <property type="evidence" value="ECO:0007669"/>
    <property type="project" value="InterPro"/>
</dbReference>
<dbReference type="CDD" id="cd00067">
    <property type="entry name" value="GAL4"/>
    <property type="match status" value="1"/>
</dbReference>
<dbReference type="PANTHER" id="PTHR38791">
    <property type="entry name" value="ZN(II)2CYS6 TRANSCRIPTION FACTOR (EUROFUNG)-RELATED-RELATED"/>
    <property type="match status" value="1"/>
</dbReference>
<dbReference type="eggNOG" id="ENOG502RH76">
    <property type="taxonomic scope" value="Eukaryota"/>
</dbReference>
<dbReference type="SMART" id="SM00066">
    <property type="entry name" value="GAL4"/>
    <property type="match status" value="1"/>
</dbReference>
<keyword evidence="3" id="KW-0808">Transferase</keyword>
<dbReference type="Proteomes" id="UP000007129">
    <property type="component" value="Unassembled WGS sequence"/>
</dbReference>
<evidence type="ECO:0000313" key="3">
    <source>
        <dbReference type="EMBL" id="EKG09259.1"/>
    </source>
</evidence>
<protein>
    <submittedName>
        <fullName evidence="3">Thiopurine S-methyltransferase</fullName>
    </submittedName>
</protein>
<dbReference type="InParanoid" id="K2RGN1"/>
<dbReference type="EMBL" id="AHHD01000734">
    <property type="protein sequence ID" value="EKG09259.1"/>
    <property type="molecule type" value="Genomic_DNA"/>
</dbReference>
<keyword evidence="3" id="KW-0489">Methyltransferase</keyword>
<dbReference type="GO" id="GO:0032259">
    <property type="term" value="P:methylation"/>
    <property type="evidence" value="ECO:0007669"/>
    <property type="project" value="UniProtKB-KW"/>
</dbReference>
<dbReference type="Gene3D" id="4.10.240.10">
    <property type="entry name" value="Zn(2)-C6 fungal-type DNA-binding domain"/>
    <property type="match status" value="1"/>
</dbReference>
<accession>K2RGN1</accession>
<name>K2RGN1_MACPH</name>
<dbReference type="VEuPathDB" id="FungiDB:MPH_13729"/>
<dbReference type="SUPFAM" id="SSF57701">
    <property type="entry name" value="Zn2/Cys6 DNA-binding domain"/>
    <property type="match status" value="1"/>
</dbReference>
<comment type="caution">
    <text evidence="3">The sequence shown here is derived from an EMBL/GenBank/DDBJ whole genome shotgun (WGS) entry which is preliminary data.</text>
</comment>
<sequence length="297" mass="32242">MRTKQKTVCHTCRAHKLGCDGKRPSCSQCQFIGRSCGGYQLDLVVVPHEAAPRNRNPGRIISKRCLPSSSAVQNSTAAGEMIIDSSLTQLLGCAAHQCPIPRPLDSTTPKQFTTAILNYFMPENKRGCFYIDPSSIQVCGAWVDILPRLVDVARPGSLISSAVRAFGAAIIDRSSDGRYSNFKTFEAYNSAIQQLKSTLSAPKTAFSIETAAAIACLFMAEVRIRLILSFDPADIIVLQLMLPTSSVGPHAHLAGFSALIRSYPPEMFSLDPFRAIFAGCRPIIVSFSIAQSLSVRI</sequence>
<dbReference type="InterPro" id="IPR036864">
    <property type="entry name" value="Zn2-C6_fun-type_DNA-bd_sf"/>
</dbReference>
<feature type="domain" description="Zn(2)-C6 fungal-type" evidence="2">
    <location>
        <begin position="8"/>
        <end position="36"/>
    </location>
</feature>
<dbReference type="InterPro" id="IPR053175">
    <property type="entry name" value="DHMBA_Reg_Transcription_Factor"/>
</dbReference>
<dbReference type="GO" id="GO:0008168">
    <property type="term" value="F:methyltransferase activity"/>
    <property type="evidence" value="ECO:0007669"/>
    <property type="project" value="UniProtKB-KW"/>
</dbReference>
<dbReference type="InterPro" id="IPR001138">
    <property type="entry name" value="Zn2Cys6_DnaBD"/>
</dbReference>
<dbReference type="STRING" id="1126212.K2RGN1"/>
<organism evidence="3 4">
    <name type="scientific">Macrophomina phaseolina (strain MS6)</name>
    <name type="common">Charcoal rot fungus</name>
    <dbReference type="NCBI Taxonomy" id="1126212"/>
    <lineage>
        <taxon>Eukaryota</taxon>
        <taxon>Fungi</taxon>
        <taxon>Dikarya</taxon>
        <taxon>Ascomycota</taxon>
        <taxon>Pezizomycotina</taxon>
        <taxon>Dothideomycetes</taxon>
        <taxon>Dothideomycetes incertae sedis</taxon>
        <taxon>Botryosphaeriales</taxon>
        <taxon>Botryosphaeriaceae</taxon>
        <taxon>Macrophomina</taxon>
    </lineage>
</organism>
<dbReference type="Pfam" id="PF00172">
    <property type="entry name" value="Zn_clus"/>
    <property type="match status" value="1"/>
</dbReference>
<proteinExistence type="predicted"/>
<dbReference type="HOGENOM" id="CLU_937125_0_0_1"/>
<evidence type="ECO:0000256" key="1">
    <source>
        <dbReference type="ARBA" id="ARBA00023242"/>
    </source>
</evidence>
<reference evidence="3 4" key="1">
    <citation type="journal article" date="2012" name="BMC Genomics">
        <title>Tools to kill: Genome of one of the most destructive plant pathogenic fungi Macrophomina phaseolina.</title>
        <authorList>
            <person name="Islam M.S."/>
            <person name="Haque M.S."/>
            <person name="Islam M.M."/>
            <person name="Emdad E.M."/>
            <person name="Halim A."/>
            <person name="Hossen Q.M.M."/>
            <person name="Hossain M.Z."/>
            <person name="Ahmed B."/>
            <person name="Rahim S."/>
            <person name="Rahman M.S."/>
            <person name="Alam M.M."/>
            <person name="Hou S."/>
            <person name="Wan X."/>
            <person name="Saito J.A."/>
            <person name="Alam M."/>
        </authorList>
    </citation>
    <scope>NUCLEOTIDE SEQUENCE [LARGE SCALE GENOMIC DNA]</scope>
    <source>
        <strain evidence="3 4">MS6</strain>
    </source>
</reference>
<dbReference type="OrthoDB" id="4491390at2759"/>